<reference evidence="2 3" key="1">
    <citation type="submission" date="2020-08" db="EMBL/GenBank/DDBJ databases">
        <title>Bridging the membrane lipid divide: bacteria of the FCB group superphylum have the potential to synthesize archaeal ether lipids.</title>
        <authorList>
            <person name="Villanueva L."/>
            <person name="Von Meijenfeldt F.A.B."/>
            <person name="Westbye A.B."/>
            <person name="Yadav S."/>
            <person name="Hopmans E.C."/>
            <person name="Dutilh B.E."/>
            <person name="Sinninghe Damste J.S."/>
        </authorList>
    </citation>
    <scope>NUCLEOTIDE SEQUENCE [LARGE SCALE GENOMIC DNA]</scope>
    <source>
        <strain evidence="2">NIOZ-UU17</strain>
    </source>
</reference>
<dbReference type="EMBL" id="JACNIG010000145">
    <property type="protein sequence ID" value="MBC8431474.1"/>
    <property type="molecule type" value="Genomic_DNA"/>
</dbReference>
<feature type="chain" id="PRO_5035294708" evidence="1">
    <location>
        <begin position="23"/>
        <end position="143"/>
    </location>
</feature>
<accession>A0A8J6NRR7</accession>
<organism evidence="2 3">
    <name type="scientific">Candidatus Desulfatibia vada</name>
    <dbReference type="NCBI Taxonomy" id="2841696"/>
    <lineage>
        <taxon>Bacteria</taxon>
        <taxon>Pseudomonadati</taxon>
        <taxon>Thermodesulfobacteriota</taxon>
        <taxon>Desulfobacteria</taxon>
        <taxon>Desulfobacterales</taxon>
        <taxon>Desulfobacterales incertae sedis</taxon>
        <taxon>Candidatus Desulfatibia</taxon>
    </lineage>
</organism>
<dbReference type="Proteomes" id="UP000605201">
    <property type="component" value="Unassembled WGS sequence"/>
</dbReference>
<sequence>MKKFRLLLIIISLTLFVSIAYAQTGTITVEISGIQGTEGQISIGLYTSEEGFPETEKSYKGINSKVTGEETVAVFQEVPAGTYAIAIFHDTNSNTKLDKNFLGIPKEGYAFSNNVFGTFGPPDFDDASFELDGNKTVKIKMGY</sequence>
<protein>
    <submittedName>
        <fullName evidence="2">DUF2141 domain-containing protein</fullName>
    </submittedName>
</protein>
<name>A0A8J6NRR7_9BACT</name>
<gene>
    <name evidence="2" type="ORF">H8D96_06100</name>
</gene>
<comment type="caution">
    <text evidence="2">The sequence shown here is derived from an EMBL/GenBank/DDBJ whole genome shotgun (WGS) entry which is preliminary data.</text>
</comment>
<dbReference type="InterPro" id="IPR018673">
    <property type="entry name" value="DUF2141"/>
</dbReference>
<evidence type="ECO:0000313" key="3">
    <source>
        <dbReference type="Proteomes" id="UP000605201"/>
    </source>
</evidence>
<feature type="signal peptide" evidence="1">
    <location>
        <begin position="1"/>
        <end position="22"/>
    </location>
</feature>
<keyword evidence="1" id="KW-0732">Signal</keyword>
<evidence type="ECO:0000256" key="1">
    <source>
        <dbReference type="SAM" id="SignalP"/>
    </source>
</evidence>
<dbReference type="Pfam" id="PF09912">
    <property type="entry name" value="DUF2141"/>
    <property type="match status" value="1"/>
</dbReference>
<proteinExistence type="predicted"/>
<evidence type="ECO:0000313" key="2">
    <source>
        <dbReference type="EMBL" id="MBC8431474.1"/>
    </source>
</evidence>
<dbReference type="AlphaFoldDB" id="A0A8J6NRR7"/>